<accession>A0A0E9X9U8</accession>
<reference evidence="1" key="2">
    <citation type="journal article" date="2015" name="Fish Shellfish Immunol.">
        <title>Early steps in the European eel (Anguilla anguilla)-Vibrio vulnificus interaction in the gills: Role of the RtxA13 toxin.</title>
        <authorList>
            <person name="Callol A."/>
            <person name="Pajuelo D."/>
            <person name="Ebbesson L."/>
            <person name="Teles M."/>
            <person name="MacKenzie S."/>
            <person name="Amaro C."/>
        </authorList>
    </citation>
    <scope>NUCLEOTIDE SEQUENCE</scope>
</reference>
<evidence type="ECO:0000313" key="1">
    <source>
        <dbReference type="EMBL" id="JAH99527.1"/>
    </source>
</evidence>
<name>A0A0E9X9U8_ANGAN</name>
<dbReference type="AlphaFoldDB" id="A0A0E9X9U8"/>
<organism evidence="1">
    <name type="scientific">Anguilla anguilla</name>
    <name type="common">European freshwater eel</name>
    <name type="synonym">Muraena anguilla</name>
    <dbReference type="NCBI Taxonomy" id="7936"/>
    <lineage>
        <taxon>Eukaryota</taxon>
        <taxon>Metazoa</taxon>
        <taxon>Chordata</taxon>
        <taxon>Craniata</taxon>
        <taxon>Vertebrata</taxon>
        <taxon>Euteleostomi</taxon>
        <taxon>Actinopterygii</taxon>
        <taxon>Neopterygii</taxon>
        <taxon>Teleostei</taxon>
        <taxon>Anguilliformes</taxon>
        <taxon>Anguillidae</taxon>
        <taxon>Anguilla</taxon>
    </lineage>
</organism>
<dbReference type="EMBL" id="GBXM01009050">
    <property type="protein sequence ID" value="JAH99527.1"/>
    <property type="molecule type" value="Transcribed_RNA"/>
</dbReference>
<reference evidence="1" key="1">
    <citation type="submission" date="2014-11" db="EMBL/GenBank/DDBJ databases">
        <authorList>
            <person name="Amaro Gonzalez C."/>
        </authorList>
    </citation>
    <scope>NUCLEOTIDE SEQUENCE</scope>
</reference>
<proteinExistence type="predicted"/>
<protein>
    <submittedName>
        <fullName evidence="1">Uncharacterized protein</fullName>
    </submittedName>
</protein>
<sequence>MRYFNCLWAAFLTPAPSRKDTTLPPLPIEHYGSVYLRPQIYLLLPLEPCSGFHHLEF</sequence>